<protein>
    <recommendedName>
        <fullName evidence="6">Tim44-like domain-containing protein</fullName>
    </recommendedName>
</protein>
<dbReference type="Pfam" id="PF07961">
    <property type="entry name" value="MBA1"/>
    <property type="match status" value="1"/>
</dbReference>
<dbReference type="Gene3D" id="3.10.450.240">
    <property type="match status" value="1"/>
</dbReference>
<evidence type="ECO:0000313" key="4">
    <source>
        <dbReference type="EMBL" id="OLL24413.1"/>
    </source>
</evidence>
<keyword evidence="2" id="KW-0809">Transit peptide</keyword>
<evidence type="ECO:0000256" key="1">
    <source>
        <dbReference type="ARBA" id="ARBA00004173"/>
    </source>
</evidence>
<evidence type="ECO:0008006" key="6">
    <source>
        <dbReference type="Google" id="ProtNLM"/>
    </source>
</evidence>
<name>A0A1U7LP96_NEOID</name>
<dbReference type="AlphaFoldDB" id="A0A1U7LP96"/>
<gene>
    <name evidence="4" type="ORF">NEOLI_004382</name>
</gene>
<dbReference type="InterPro" id="IPR024621">
    <property type="entry name" value="Mba1"/>
</dbReference>
<keyword evidence="3" id="KW-0496">Mitochondrion</keyword>
<reference evidence="4 5" key="1">
    <citation type="submission" date="2016-04" db="EMBL/GenBank/DDBJ databases">
        <title>Evolutionary innovation and constraint leading to complex multicellularity in the Ascomycota.</title>
        <authorList>
            <person name="Cisse O."/>
            <person name="Nguyen A."/>
            <person name="Hewitt D.A."/>
            <person name="Jedd G."/>
            <person name="Stajich J.E."/>
        </authorList>
    </citation>
    <scope>NUCLEOTIDE SEQUENCE [LARGE SCALE GENOMIC DNA]</scope>
    <source>
        <strain evidence="4 5">DAH-3</strain>
    </source>
</reference>
<evidence type="ECO:0000256" key="3">
    <source>
        <dbReference type="ARBA" id="ARBA00023128"/>
    </source>
</evidence>
<dbReference type="GO" id="GO:0032979">
    <property type="term" value="P:protein insertion into mitochondrial inner membrane from matrix"/>
    <property type="evidence" value="ECO:0007669"/>
    <property type="project" value="InterPro"/>
</dbReference>
<dbReference type="EMBL" id="LXFE01000828">
    <property type="protein sequence ID" value="OLL24413.1"/>
    <property type="molecule type" value="Genomic_DNA"/>
</dbReference>
<dbReference type="InterPro" id="IPR051975">
    <property type="entry name" value="mtLSU_mL45"/>
</dbReference>
<dbReference type="STRING" id="1198029.A0A1U7LP96"/>
<evidence type="ECO:0000256" key="2">
    <source>
        <dbReference type="ARBA" id="ARBA00022946"/>
    </source>
</evidence>
<sequence>MFFRTGFHNQISDSQKGAMATAFLQSLRSCPQFPRSRIIHTALPNYAAKRGHDNLNTRIPIVKYKNQQPAGMELLSGTYVPPTLSVRTVQQSPKLFLKLIFQRAVCKFASLYHWMMLKYQLHPRKIKASLLKKHGTELYKIMNKGLAEGNLEAVGRITQPVYFHKLKKKIESRTASNKAKTRISWNLHEMISQPKIVSFYIARYDAIERMFVAQAILRFHSVQSMSTYDLNGKSIEGKRKEIIEYIVLQSKMWEQSVKWEIQGSIRETPENAVMITNKHTGQVEWIVPDQQGK</sequence>
<dbReference type="Proteomes" id="UP000186594">
    <property type="component" value="Unassembled WGS sequence"/>
</dbReference>
<dbReference type="PANTHER" id="PTHR28554:SF1">
    <property type="entry name" value="LARGE RIBOSOMAL SUBUNIT PROTEIN ML45"/>
    <property type="match status" value="1"/>
</dbReference>
<dbReference type="GO" id="GO:0005743">
    <property type="term" value="C:mitochondrial inner membrane"/>
    <property type="evidence" value="ECO:0007669"/>
    <property type="project" value="InterPro"/>
</dbReference>
<organism evidence="4 5">
    <name type="scientific">Neolecta irregularis (strain DAH-3)</name>
    <dbReference type="NCBI Taxonomy" id="1198029"/>
    <lineage>
        <taxon>Eukaryota</taxon>
        <taxon>Fungi</taxon>
        <taxon>Dikarya</taxon>
        <taxon>Ascomycota</taxon>
        <taxon>Taphrinomycotina</taxon>
        <taxon>Neolectales</taxon>
        <taxon>Neolectaceae</taxon>
        <taxon>Neolecta</taxon>
    </lineage>
</organism>
<accession>A0A1U7LP96</accession>
<comment type="caution">
    <text evidence="4">The sequence shown here is derived from an EMBL/GenBank/DDBJ whole genome shotgun (WGS) entry which is preliminary data.</text>
</comment>
<keyword evidence="5" id="KW-1185">Reference proteome</keyword>
<proteinExistence type="predicted"/>
<dbReference type="PANTHER" id="PTHR28554">
    <property type="entry name" value="39S RIBOSOMAL PROTEIN L45, MITOCHONDRIAL"/>
    <property type="match status" value="1"/>
</dbReference>
<evidence type="ECO:0000313" key="5">
    <source>
        <dbReference type="Proteomes" id="UP000186594"/>
    </source>
</evidence>
<dbReference type="OrthoDB" id="19619at2759"/>
<comment type="subcellular location">
    <subcellularLocation>
        <location evidence="1">Mitochondrion</location>
    </subcellularLocation>
</comment>